<gene>
    <name evidence="2" type="primary">creD</name>
    <name evidence="2" type="ORF">GCM10022277_26350</name>
</gene>
<dbReference type="PANTHER" id="PTHR30092:SF0">
    <property type="entry name" value="INNER MEMBRANE PROTEIN CRED"/>
    <property type="match status" value="1"/>
</dbReference>
<comment type="caution">
    <text evidence="2">The sequence shown here is derived from an EMBL/GenBank/DDBJ whole genome shotgun (WGS) entry which is preliminary data.</text>
</comment>
<accession>A0ABP7MTU4</accession>
<dbReference type="NCBIfam" id="NF008712">
    <property type="entry name" value="PRK11715.1-1"/>
    <property type="match status" value="1"/>
</dbReference>
<dbReference type="InterPro" id="IPR010364">
    <property type="entry name" value="Uncharacterised_IM_CreD"/>
</dbReference>
<dbReference type="RefSeq" id="WP_344799003.1">
    <property type="nucleotide sequence ID" value="NZ_BAABBN010000007.1"/>
</dbReference>
<evidence type="ECO:0000313" key="2">
    <source>
        <dbReference type="EMBL" id="GAA3928569.1"/>
    </source>
</evidence>
<reference evidence="3" key="1">
    <citation type="journal article" date="2019" name="Int. J. Syst. Evol. Microbiol.">
        <title>The Global Catalogue of Microorganisms (GCM) 10K type strain sequencing project: providing services to taxonomists for standard genome sequencing and annotation.</title>
        <authorList>
            <consortium name="The Broad Institute Genomics Platform"/>
            <consortium name="The Broad Institute Genome Sequencing Center for Infectious Disease"/>
            <person name="Wu L."/>
            <person name="Ma J."/>
        </authorList>
    </citation>
    <scope>NUCLEOTIDE SEQUENCE [LARGE SCALE GENOMIC DNA]</scope>
    <source>
        <strain evidence="3">JCM 17551</strain>
    </source>
</reference>
<protein>
    <submittedName>
        <fullName evidence="2">Cell envelope integrity protein CreD</fullName>
    </submittedName>
</protein>
<dbReference type="PANTHER" id="PTHR30092">
    <property type="entry name" value="INNER MEMBRANE PROTEIN CRED"/>
    <property type="match status" value="1"/>
</dbReference>
<dbReference type="EMBL" id="BAABBN010000007">
    <property type="protein sequence ID" value="GAA3928569.1"/>
    <property type="molecule type" value="Genomic_DNA"/>
</dbReference>
<name>A0ABP7MTU4_9GAMM</name>
<keyword evidence="1" id="KW-0472">Membrane</keyword>
<feature type="transmembrane region" description="Helical" evidence="1">
    <location>
        <begin position="368"/>
        <end position="387"/>
    </location>
</feature>
<dbReference type="Pfam" id="PF06123">
    <property type="entry name" value="CreD"/>
    <property type="match status" value="1"/>
</dbReference>
<proteinExistence type="predicted"/>
<evidence type="ECO:0000256" key="1">
    <source>
        <dbReference type="SAM" id="Phobius"/>
    </source>
</evidence>
<feature type="transmembrane region" description="Helical" evidence="1">
    <location>
        <begin position="317"/>
        <end position="335"/>
    </location>
</feature>
<dbReference type="Proteomes" id="UP001501565">
    <property type="component" value="Unassembled WGS sequence"/>
</dbReference>
<organism evidence="2 3">
    <name type="scientific">Litoribacillus peritrichatus</name>
    <dbReference type="NCBI Taxonomy" id="718191"/>
    <lineage>
        <taxon>Bacteria</taxon>
        <taxon>Pseudomonadati</taxon>
        <taxon>Pseudomonadota</taxon>
        <taxon>Gammaproteobacteria</taxon>
        <taxon>Oceanospirillales</taxon>
        <taxon>Oceanospirillaceae</taxon>
        <taxon>Litoribacillus</taxon>
    </lineage>
</organism>
<feature type="transmembrane region" description="Helical" evidence="1">
    <location>
        <begin position="342"/>
        <end position="362"/>
    </location>
</feature>
<keyword evidence="1" id="KW-0812">Transmembrane</keyword>
<evidence type="ECO:0000313" key="3">
    <source>
        <dbReference type="Proteomes" id="UP001501565"/>
    </source>
</evidence>
<feature type="transmembrane region" description="Helical" evidence="1">
    <location>
        <begin position="420"/>
        <end position="438"/>
    </location>
</feature>
<keyword evidence="1" id="KW-1133">Transmembrane helix</keyword>
<dbReference type="PIRSF" id="PIRSF004548">
    <property type="entry name" value="CreD"/>
    <property type="match status" value="1"/>
</dbReference>
<keyword evidence="3" id="KW-1185">Reference proteome</keyword>
<feature type="transmembrane region" description="Helical" evidence="1">
    <location>
        <begin position="394"/>
        <end position="414"/>
    </location>
</feature>
<sequence>MQKVLAIKVAVIGLIALILLIPLAMISDKIFERSNYLYEAKNSVARSWTGSQHVMGPLIVIPYQIEKTKEVWNKEKTEKTTKVTRTNRKKYLLPEQVRMDANIVNDVRFKGIYKVPVYTSRLNVQGEVDRDVLNKLLKEIETEGEKINYFKPYLTATVSDPRGINSIPKLDWMGQELAFEPGSKLNANNNGIHAYLPEFPLPSADKKIQTNIPFQFELELRGMEEISFVPVGQEAIVSMDSDWPHPEFTGLFLPANRTISDSGYQAEWKITSFASNIADKVEACQDGNCNDLFSSGFGVKHIETVDVYLQSERSVKYGILFIGLSFIAFFIFEVIRKLPIHAIQYTLVGFAIAVFYLLLVSLSEHLDFALSYLIATLCCAGLLLFYLRYVLRGFTQALMFSGLLLLLYGVLYVIISAEDFALLMGAFLTFVTLTIVMISTRNIDWYDVGGRVNPSVLVDPVTANSKPTSEAQD</sequence>